<dbReference type="VEuPathDB" id="FungiDB:RhiirA1_429785"/>
<evidence type="ECO:0000313" key="2">
    <source>
        <dbReference type="EMBL" id="PKY53933.1"/>
    </source>
</evidence>
<accession>A0A2I1H4W5</accession>
<dbReference type="EMBL" id="LLXI01001492">
    <property type="protein sequence ID" value="PKY53933.1"/>
    <property type="molecule type" value="Genomic_DNA"/>
</dbReference>
<dbReference type="VEuPathDB" id="FungiDB:RhiirFUN_015750"/>
<dbReference type="VEuPathDB" id="FungiDB:FUN_006978"/>
<evidence type="ECO:0000313" key="3">
    <source>
        <dbReference type="Proteomes" id="UP000234323"/>
    </source>
</evidence>
<reference evidence="2 3" key="1">
    <citation type="submission" date="2015-10" db="EMBL/GenBank/DDBJ databases">
        <title>Genome analyses suggest a sexual origin of heterokaryosis in a supposedly ancient asexual fungus.</title>
        <authorList>
            <person name="Ropars J."/>
            <person name="Sedzielewska K."/>
            <person name="Noel J."/>
            <person name="Charron P."/>
            <person name="Farinelli L."/>
            <person name="Marton T."/>
            <person name="Kruger M."/>
            <person name="Pelin A."/>
            <person name="Brachmann A."/>
            <person name="Corradi N."/>
        </authorList>
    </citation>
    <scope>NUCLEOTIDE SEQUENCE [LARGE SCALE GENOMIC DNA]</scope>
    <source>
        <strain evidence="2 3">A4</strain>
    </source>
</reference>
<gene>
    <name evidence="2" type="ORF">RhiirA4_472435</name>
</gene>
<feature type="region of interest" description="Disordered" evidence="1">
    <location>
        <begin position="1"/>
        <end position="22"/>
    </location>
</feature>
<feature type="compositionally biased region" description="Basic and acidic residues" evidence="1">
    <location>
        <begin position="9"/>
        <end position="22"/>
    </location>
</feature>
<dbReference type="AlphaFoldDB" id="A0A2I1H4W5"/>
<dbReference type="Proteomes" id="UP000234323">
    <property type="component" value="Unassembled WGS sequence"/>
</dbReference>
<comment type="caution">
    <text evidence="2">The sequence shown here is derived from an EMBL/GenBank/DDBJ whole genome shotgun (WGS) entry which is preliminary data.</text>
</comment>
<proteinExistence type="predicted"/>
<protein>
    <submittedName>
        <fullName evidence="2">Uncharacterized protein</fullName>
    </submittedName>
</protein>
<keyword evidence="3" id="KW-1185">Reference proteome</keyword>
<dbReference type="VEuPathDB" id="FungiDB:RhiirFUN_015752"/>
<organism evidence="2 3">
    <name type="scientific">Rhizophagus irregularis</name>
    <dbReference type="NCBI Taxonomy" id="588596"/>
    <lineage>
        <taxon>Eukaryota</taxon>
        <taxon>Fungi</taxon>
        <taxon>Fungi incertae sedis</taxon>
        <taxon>Mucoromycota</taxon>
        <taxon>Glomeromycotina</taxon>
        <taxon>Glomeromycetes</taxon>
        <taxon>Glomerales</taxon>
        <taxon>Glomeraceae</taxon>
        <taxon>Rhizophagus</taxon>
    </lineage>
</organism>
<dbReference type="VEuPathDB" id="FungiDB:FUN_010409"/>
<sequence>MGDNITLRTKKDDQNHSSKTDDYFPLRDDISCQFVTMIPSLPIKPPLQPDFAARNDENEFPALVDNEEEEIHPLDGQGKIRCNRKGSIEFSVVELEFMEEDYKTILQDPDLEEEVNIHFMLRWGESFCPLSRSANFEKDRKCDVRFLSSSSVDIGEWEFAVHINATKAIGDRCRSTRVILNGILNLNLTDEQAKIVRVPFLQIAGIYGQMLLEDLVNGFYLVFPGASFELPTKLSQIHKLSRLIYAQETYEEINMLEILIEEGQIIISHMGFEDALGMLLQKIRKQDQVNSETVNNVNARKDLENSERFGKSVYYVNDQKIRQASWIIY</sequence>
<evidence type="ECO:0000256" key="1">
    <source>
        <dbReference type="SAM" id="MobiDB-lite"/>
    </source>
</evidence>
<name>A0A2I1H4W5_9GLOM</name>